<gene>
    <name evidence="1" type="ORF">MRB53_007517</name>
</gene>
<evidence type="ECO:0000313" key="1">
    <source>
        <dbReference type="EMBL" id="KAJ8645769.1"/>
    </source>
</evidence>
<dbReference type="EMBL" id="CM056810">
    <property type="protein sequence ID" value="KAJ8645769.1"/>
    <property type="molecule type" value="Genomic_DNA"/>
</dbReference>
<reference evidence="1 2" key="1">
    <citation type="journal article" date="2022" name="Hortic Res">
        <title>A haplotype resolved chromosomal level avocado genome allows analysis of novel avocado genes.</title>
        <authorList>
            <person name="Nath O."/>
            <person name="Fletcher S.J."/>
            <person name="Hayward A."/>
            <person name="Shaw L.M."/>
            <person name="Masouleh A.K."/>
            <person name="Furtado A."/>
            <person name="Henry R.J."/>
            <person name="Mitter N."/>
        </authorList>
    </citation>
    <scope>NUCLEOTIDE SEQUENCE [LARGE SCALE GENOMIC DNA]</scope>
    <source>
        <strain evidence="2">cv. Hass</strain>
    </source>
</reference>
<accession>A0ACC2MJF4</accession>
<dbReference type="Proteomes" id="UP001234297">
    <property type="component" value="Chromosome 2"/>
</dbReference>
<keyword evidence="2" id="KW-1185">Reference proteome</keyword>
<name>A0ACC2MJF4_PERAE</name>
<organism evidence="1 2">
    <name type="scientific">Persea americana</name>
    <name type="common">Avocado</name>
    <dbReference type="NCBI Taxonomy" id="3435"/>
    <lineage>
        <taxon>Eukaryota</taxon>
        <taxon>Viridiplantae</taxon>
        <taxon>Streptophyta</taxon>
        <taxon>Embryophyta</taxon>
        <taxon>Tracheophyta</taxon>
        <taxon>Spermatophyta</taxon>
        <taxon>Magnoliopsida</taxon>
        <taxon>Magnoliidae</taxon>
        <taxon>Laurales</taxon>
        <taxon>Lauraceae</taxon>
        <taxon>Persea</taxon>
    </lineage>
</organism>
<sequence>MTNLEQWKDSFKYHISTHQFDGKETFGSLRRRGIGGEQCELFQRRDRQDNRSWKELSTDPEDWGIEVAKSIMQRRWYLNLSSQLLSAPDVLRGHLAVYAQQSQTWVLKELKQVSPSVQVLPELWQQSWPLLRSLALCVSQHHQFSPACFVEKSVTQCFHGGSRRKKELGAAARSISMDDVMSSQQDLCVRIIHAGGIIERYKGAIHASRLMEKYPKMCIARPDVFKQPHESVVECDEFLLPGQKFYLVPRSTLKKLKRKHAEKLRVGDEPGRKADDGKKADSSEEDTDDSDDSSAFSAKDFYVSGNRLSVLRRGMAEKKKGFTPPIKKTRRWQGTGWEPSLDSVEELSP</sequence>
<evidence type="ECO:0000313" key="2">
    <source>
        <dbReference type="Proteomes" id="UP001234297"/>
    </source>
</evidence>
<protein>
    <submittedName>
        <fullName evidence="1">Uncharacterized protein</fullName>
    </submittedName>
</protein>
<proteinExistence type="predicted"/>
<comment type="caution">
    <text evidence="1">The sequence shown here is derived from an EMBL/GenBank/DDBJ whole genome shotgun (WGS) entry which is preliminary data.</text>
</comment>